<organism evidence="1 2">
    <name type="scientific">Bacteroides uniformis (strain ATCC 8492 / DSM 6597 / CCUG 4942 / CIP 103695 / JCM 5828 / KCTC 5204 / NCTC 13054 / VPI 0061)</name>
    <dbReference type="NCBI Taxonomy" id="411479"/>
    <lineage>
        <taxon>Bacteria</taxon>
        <taxon>Pseudomonadati</taxon>
        <taxon>Bacteroidota</taxon>
        <taxon>Bacteroidia</taxon>
        <taxon>Bacteroidales</taxon>
        <taxon>Bacteroidaceae</taxon>
        <taxon>Bacteroides</taxon>
    </lineage>
</organism>
<protein>
    <submittedName>
        <fullName evidence="1">Uncharacterized protein</fullName>
    </submittedName>
</protein>
<dbReference type="AlphaFoldDB" id="A0ABC9NDD1"/>
<gene>
    <name evidence="1" type="ORF">BACUNI_01735</name>
</gene>
<dbReference type="EMBL" id="AAYH02000041">
    <property type="protein sequence ID" value="EDO54750.1"/>
    <property type="molecule type" value="Genomic_DNA"/>
</dbReference>
<proteinExistence type="predicted"/>
<evidence type="ECO:0000313" key="2">
    <source>
        <dbReference type="Proteomes" id="UP000004110"/>
    </source>
</evidence>
<dbReference type="Proteomes" id="UP000004110">
    <property type="component" value="Unassembled WGS sequence"/>
</dbReference>
<evidence type="ECO:0000313" key="1">
    <source>
        <dbReference type="EMBL" id="EDO54750.1"/>
    </source>
</evidence>
<name>A0ABC9NDD1_BACUC</name>
<reference evidence="1" key="2">
    <citation type="submission" date="2013-11" db="EMBL/GenBank/DDBJ databases">
        <title>Draft genome sequence of Bacteroides uniformis (ATCC 8492).</title>
        <authorList>
            <person name="Sudarsanam P."/>
            <person name="Ley R."/>
            <person name="Guruge J."/>
            <person name="Turnbaugh P.J."/>
            <person name="Mahowald M."/>
            <person name="Liep D."/>
            <person name="Gordon J."/>
        </authorList>
    </citation>
    <scope>NUCLEOTIDE SEQUENCE</scope>
    <source>
        <strain evidence="1">ATCC 8492</strain>
    </source>
</reference>
<accession>A0ABC9NDD1</accession>
<comment type="caution">
    <text evidence="1">The sequence shown here is derived from an EMBL/GenBank/DDBJ whole genome shotgun (WGS) entry which is preliminary data.</text>
</comment>
<reference evidence="1" key="1">
    <citation type="submission" date="2007-06" db="EMBL/GenBank/DDBJ databases">
        <authorList>
            <person name="Fulton L."/>
            <person name="Clifton S."/>
            <person name="Fulton B."/>
            <person name="Xu J."/>
            <person name="Minx P."/>
            <person name="Pepin K.H."/>
            <person name="Johnson M."/>
            <person name="Thiruvilangam P."/>
            <person name="Bhonagiri V."/>
            <person name="Nash W.E."/>
            <person name="Mardis E.R."/>
            <person name="Wilson R.K."/>
        </authorList>
    </citation>
    <scope>NUCLEOTIDE SEQUENCE [LARGE SCALE GENOMIC DNA]</scope>
    <source>
        <strain evidence="1">ATCC 8492</strain>
    </source>
</reference>
<sequence>MICYFNYLPQSYAYYQYIEPLITQTQTLITLKMRRRTIKLNIIH</sequence>
<keyword evidence="2" id="KW-1185">Reference proteome</keyword>